<evidence type="ECO:0000313" key="2">
    <source>
        <dbReference type="Proteomes" id="UP000276953"/>
    </source>
</evidence>
<dbReference type="AlphaFoldDB" id="A0A432DYV8"/>
<evidence type="ECO:0000313" key="1">
    <source>
        <dbReference type="EMBL" id="RTZ49428.1"/>
    </source>
</evidence>
<sequence length="73" mass="8301">MSNTSPGLEDYQYRYDLLKDLIDTYNEIKGLILHLNADAADIASFLSTLCWDCGAQLELGQYTPCVMVFIIHR</sequence>
<dbReference type="EMBL" id="RYFC01000001">
    <property type="protein sequence ID" value="RTZ49428.1"/>
    <property type="molecule type" value="Genomic_DNA"/>
</dbReference>
<gene>
    <name evidence="1" type="ORF">EJ377_01885</name>
</gene>
<comment type="caution">
    <text evidence="1">The sequence shown here is derived from an EMBL/GenBank/DDBJ whole genome shotgun (WGS) entry which is preliminary data.</text>
</comment>
<name>A0A432DYV8_9FLAO</name>
<accession>A0A432DYV8</accession>
<proteinExistence type="predicted"/>
<dbReference type="Proteomes" id="UP000276953">
    <property type="component" value="Unassembled WGS sequence"/>
</dbReference>
<organism evidence="1 2">
    <name type="scientific">Chryseobacterium arthrosphaerae</name>
    <dbReference type="NCBI Taxonomy" id="651561"/>
    <lineage>
        <taxon>Bacteria</taxon>
        <taxon>Pseudomonadati</taxon>
        <taxon>Bacteroidota</taxon>
        <taxon>Flavobacteriia</taxon>
        <taxon>Flavobacteriales</taxon>
        <taxon>Weeksellaceae</taxon>
        <taxon>Chryseobacterium group</taxon>
        <taxon>Chryseobacterium</taxon>
    </lineage>
</organism>
<protein>
    <submittedName>
        <fullName evidence="1">Uncharacterized protein</fullName>
    </submittedName>
</protein>
<reference evidence="1 2" key="1">
    <citation type="submission" date="2018-12" db="EMBL/GenBank/DDBJ databases">
        <title>Draft Genome Sequence of Chryseobacterium arthrosphaerae strain ED882-96 Isolated from the Blood of a Patient with Liver Cirrhosis in Taiwan.</title>
        <authorList>
            <person name="Lin J.-N."/>
            <person name="Lai C.-H."/>
            <person name="Yang C.-H."/>
            <person name="Huang Y.-H."/>
        </authorList>
    </citation>
    <scope>NUCLEOTIDE SEQUENCE [LARGE SCALE GENOMIC DNA]</scope>
    <source>
        <strain evidence="1 2">ED882-96</strain>
    </source>
</reference>